<dbReference type="EMBL" id="CP012406">
    <property type="protein sequence ID" value="ALG75089.1"/>
    <property type="molecule type" value="Genomic_DNA"/>
</dbReference>
<reference evidence="2" key="1">
    <citation type="submission" date="2015-08" db="EMBL/GenBank/DDBJ databases">
        <title>Complete Genome Sequence of Azospirillum thiophilum BV-S.</title>
        <authorList>
            <person name="Fomenkov A."/>
            <person name="Vincze T."/>
            <person name="Grabovich M."/>
            <person name="Dubinina G."/>
            <person name="Orlova M."/>
            <person name="Belousova E."/>
            <person name="Roberts R.J."/>
        </authorList>
    </citation>
    <scope>NUCLEOTIDE SEQUENCE [LARGE SCALE GENOMIC DNA]</scope>
    <source>
        <strain evidence="2">BV-S</strain>
    </source>
</reference>
<reference evidence="1 2" key="2">
    <citation type="journal article" date="2016" name="Genome Announc.">
        <title>Complete Genome Sequence of a Strain of Azospirillum thiophilum Isolated from a Sulfide Spring.</title>
        <authorList>
            <person name="Fomenkov A."/>
            <person name="Vincze T."/>
            <person name="Grabovich M."/>
            <person name="Anton B.P."/>
            <person name="Dubinina G."/>
            <person name="Orlova M."/>
            <person name="Belousova E."/>
            <person name="Roberts R.J."/>
        </authorList>
    </citation>
    <scope>NUCLEOTIDE SEQUENCE [LARGE SCALE GENOMIC DNA]</scope>
    <source>
        <strain evidence="1 2">BV-S</strain>
    </source>
</reference>
<dbReference type="RefSeq" id="WP_045585041.1">
    <property type="nucleotide sequence ID" value="NZ_CP012406.1"/>
</dbReference>
<dbReference type="AlphaFoldDB" id="A0AAC8W4X1"/>
<organism evidence="1 2">
    <name type="scientific">Azospirillum thiophilum</name>
    <dbReference type="NCBI Taxonomy" id="528244"/>
    <lineage>
        <taxon>Bacteria</taxon>
        <taxon>Pseudomonadati</taxon>
        <taxon>Pseudomonadota</taxon>
        <taxon>Alphaproteobacteria</taxon>
        <taxon>Rhodospirillales</taxon>
        <taxon>Azospirillaceae</taxon>
        <taxon>Azospirillum</taxon>
    </lineage>
</organism>
<dbReference type="Proteomes" id="UP000069935">
    <property type="component" value="Chromosome 6"/>
</dbReference>
<accession>A0AAC8W4X1</accession>
<dbReference type="KEGG" id="ati:AL072_29460"/>
<proteinExistence type="predicted"/>
<gene>
    <name evidence="1" type="ORF">AL072_29460</name>
</gene>
<protein>
    <submittedName>
        <fullName evidence="1">Uncharacterized protein</fullName>
    </submittedName>
</protein>
<name>A0AAC8W4X1_9PROT</name>
<evidence type="ECO:0000313" key="1">
    <source>
        <dbReference type="EMBL" id="ALG75089.1"/>
    </source>
</evidence>
<keyword evidence="2" id="KW-1185">Reference proteome</keyword>
<sequence length="189" mass="21064">MVISAEFLGMLLLIASAAALGLSIVVDVGRVSAEKTREAMNQRQYDKKRAALAEWRQKTERKRVDLTTLQARLTEFNGRRQKALTELKALEYSKIELVHELGDQDTDGEVFWAQLAVGPNFNELDRKDIVFSRQIWEYRNVAHITAPSAEQAHGMVRTSFSQRNGLISSPVVPLALAPDPEAETEASAA</sequence>
<evidence type="ECO:0000313" key="2">
    <source>
        <dbReference type="Proteomes" id="UP000069935"/>
    </source>
</evidence>